<protein>
    <submittedName>
        <fullName evidence="2">EVE domain-containing protein</fullName>
    </submittedName>
</protein>
<dbReference type="SUPFAM" id="SSF88697">
    <property type="entry name" value="PUA domain-like"/>
    <property type="match status" value="1"/>
</dbReference>
<comment type="caution">
    <text evidence="2">The sequence shown here is derived from an EMBL/GenBank/DDBJ whole genome shotgun (WGS) entry which is preliminary data.</text>
</comment>
<reference evidence="2" key="1">
    <citation type="journal article" date="2020" name="mSystems">
        <title>Genome- and Community-Level Interaction Insights into Carbon Utilization and Element Cycling Functions of Hydrothermarchaeota in Hydrothermal Sediment.</title>
        <authorList>
            <person name="Zhou Z."/>
            <person name="Liu Y."/>
            <person name="Xu W."/>
            <person name="Pan J."/>
            <person name="Luo Z.H."/>
            <person name="Li M."/>
        </authorList>
    </citation>
    <scope>NUCLEOTIDE SEQUENCE [LARGE SCALE GENOMIC DNA]</scope>
    <source>
        <strain evidence="2">SpSt-508</strain>
    </source>
</reference>
<accession>A0A7C4QRM4</accession>
<name>A0A7C4QRM4_9PLAN</name>
<dbReference type="EMBL" id="DSVQ01000015">
    <property type="protein sequence ID" value="HGT39706.1"/>
    <property type="molecule type" value="Genomic_DNA"/>
</dbReference>
<sequence>MLRAATVGHGYWLFKSEPSTFSIDDLARSPRQTAVWDGVRNYQARNYLRDNVKVGDRVLFYHSREQPLGIFGTMTVVRGAYPDPTQFDPHSPYFDPSSSPNQPRWVAVDVQLLQRFGVPVTRRQLQEHPATAGMLVLRRGMRLSILPVTAREWTAVHKLAGLAP</sequence>
<dbReference type="Gene3D" id="3.10.590.10">
    <property type="entry name" value="ph1033 like domains"/>
    <property type="match status" value="1"/>
</dbReference>
<dbReference type="Pfam" id="PF01878">
    <property type="entry name" value="EVE"/>
    <property type="match status" value="1"/>
</dbReference>
<dbReference type="InterPro" id="IPR047197">
    <property type="entry name" value="THYN1-like_EVE"/>
</dbReference>
<dbReference type="PANTHER" id="PTHR14087">
    <property type="entry name" value="THYMOCYTE NUCLEAR PROTEIN 1"/>
    <property type="match status" value="1"/>
</dbReference>
<feature type="domain" description="EVE" evidence="1">
    <location>
        <begin position="11"/>
        <end position="158"/>
    </location>
</feature>
<dbReference type="PANTHER" id="PTHR14087:SF7">
    <property type="entry name" value="THYMOCYTE NUCLEAR PROTEIN 1"/>
    <property type="match status" value="1"/>
</dbReference>
<organism evidence="2">
    <name type="scientific">Schlesneria paludicola</name>
    <dbReference type="NCBI Taxonomy" id="360056"/>
    <lineage>
        <taxon>Bacteria</taxon>
        <taxon>Pseudomonadati</taxon>
        <taxon>Planctomycetota</taxon>
        <taxon>Planctomycetia</taxon>
        <taxon>Planctomycetales</taxon>
        <taxon>Planctomycetaceae</taxon>
        <taxon>Schlesneria</taxon>
    </lineage>
</organism>
<dbReference type="InterPro" id="IPR052181">
    <property type="entry name" value="5hmC_binding"/>
</dbReference>
<gene>
    <name evidence="2" type="ORF">ENS64_10660</name>
</gene>
<evidence type="ECO:0000313" key="2">
    <source>
        <dbReference type="EMBL" id="HGT39706.1"/>
    </source>
</evidence>
<dbReference type="InterPro" id="IPR002740">
    <property type="entry name" value="EVE_domain"/>
</dbReference>
<dbReference type="InterPro" id="IPR015947">
    <property type="entry name" value="PUA-like_sf"/>
</dbReference>
<evidence type="ECO:0000259" key="1">
    <source>
        <dbReference type="Pfam" id="PF01878"/>
    </source>
</evidence>
<dbReference type="AlphaFoldDB" id="A0A7C4QRM4"/>
<proteinExistence type="predicted"/>
<dbReference type="CDD" id="cd21133">
    <property type="entry name" value="EVE"/>
    <property type="match status" value="1"/>
</dbReference>